<sequence length="144" mass="16608">MKKRYRILIFIGCLLLVGYTFYPDSLPPRTPIKVARLVSGLKMPEGIKFVMLQDDWALNGDGTTHVKAKLTNKQLSELVRQATEKNYNALPVLEKSSELFIPEGIADIEKGYYKLEIDENDPRDYTLSIIDSNKKEMTVYIWFM</sequence>
<keyword evidence="2" id="KW-1185">Reference proteome</keyword>
<dbReference type="EMBL" id="JAPFQO010000017">
    <property type="protein sequence ID" value="MCX2742169.1"/>
    <property type="molecule type" value="Genomic_DNA"/>
</dbReference>
<reference evidence="1 2" key="1">
    <citation type="submission" date="2022-11" db="EMBL/GenBank/DDBJ databases">
        <title>The characterization of three novel Bacteroidetes species and genomic analysis of their roles in tidal elemental geochemical cycles.</title>
        <authorList>
            <person name="Ma K.-J."/>
        </authorList>
    </citation>
    <scope>NUCLEOTIDE SEQUENCE [LARGE SCALE GENOMIC DNA]</scope>
    <source>
        <strain evidence="1 2">M82</strain>
    </source>
</reference>
<protein>
    <recommendedName>
        <fullName evidence="3">DUF4430 domain-containing protein</fullName>
    </recommendedName>
</protein>
<evidence type="ECO:0000313" key="2">
    <source>
        <dbReference type="Proteomes" id="UP001207228"/>
    </source>
</evidence>
<accession>A0ABT3RK35</accession>
<evidence type="ECO:0000313" key="1">
    <source>
        <dbReference type="EMBL" id="MCX2742169.1"/>
    </source>
</evidence>
<gene>
    <name evidence="1" type="ORF">OO017_19590</name>
</gene>
<name>A0ABT3RK35_9BACT</name>
<proteinExistence type="predicted"/>
<organism evidence="1 2">
    <name type="scientific">Pontibacter anaerobius</name>
    <dbReference type="NCBI Taxonomy" id="2993940"/>
    <lineage>
        <taxon>Bacteria</taxon>
        <taxon>Pseudomonadati</taxon>
        <taxon>Bacteroidota</taxon>
        <taxon>Cytophagia</taxon>
        <taxon>Cytophagales</taxon>
        <taxon>Hymenobacteraceae</taxon>
        <taxon>Pontibacter</taxon>
    </lineage>
</organism>
<dbReference type="RefSeq" id="WP_266054402.1">
    <property type="nucleotide sequence ID" value="NZ_JAPFQO010000017.1"/>
</dbReference>
<evidence type="ECO:0008006" key="3">
    <source>
        <dbReference type="Google" id="ProtNLM"/>
    </source>
</evidence>
<comment type="caution">
    <text evidence="1">The sequence shown here is derived from an EMBL/GenBank/DDBJ whole genome shotgun (WGS) entry which is preliminary data.</text>
</comment>
<dbReference type="Proteomes" id="UP001207228">
    <property type="component" value="Unassembled WGS sequence"/>
</dbReference>